<reference evidence="2 3" key="1">
    <citation type="submission" date="2019-03" db="EMBL/GenBank/DDBJ databases">
        <title>Genomic Encyclopedia of Type Strains, Phase IV (KMG-IV): sequencing the most valuable type-strain genomes for metagenomic binning, comparative biology and taxonomic classification.</title>
        <authorList>
            <person name="Goeker M."/>
        </authorList>
    </citation>
    <scope>NUCLEOTIDE SEQUENCE [LARGE SCALE GENOMIC DNA]</scope>
    <source>
        <strain evidence="2 3">DSM 100309</strain>
    </source>
</reference>
<evidence type="ECO:0008006" key="4">
    <source>
        <dbReference type="Google" id="ProtNLM"/>
    </source>
</evidence>
<evidence type="ECO:0000256" key="1">
    <source>
        <dbReference type="SAM" id="SignalP"/>
    </source>
</evidence>
<dbReference type="SUPFAM" id="SSF48452">
    <property type="entry name" value="TPR-like"/>
    <property type="match status" value="1"/>
</dbReference>
<feature type="chain" id="PRO_5020901843" description="Tetratricopeptide repeat protein" evidence="1">
    <location>
        <begin position="36"/>
        <end position="439"/>
    </location>
</feature>
<evidence type="ECO:0000313" key="2">
    <source>
        <dbReference type="EMBL" id="TCV86725.1"/>
    </source>
</evidence>
<gene>
    <name evidence="2" type="ORF">EDC63_10686</name>
</gene>
<accession>A0A4R3Y3F1</accession>
<comment type="caution">
    <text evidence="2">The sequence shown here is derived from an EMBL/GenBank/DDBJ whole genome shotgun (WGS) entry which is preliminary data.</text>
</comment>
<keyword evidence="1" id="KW-0732">Signal</keyword>
<dbReference type="Gene3D" id="1.25.40.10">
    <property type="entry name" value="Tetratricopeptide repeat domain"/>
    <property type="match status" value="1"/>
</dbReference>
<dbReference type="OrthoDB" id="8896615at2"/>
<feature type="signal peptide" evidence="1">
    <location>
        <begin position="1"/>
        <end position="35"/>
    </location>
</feature>
<evidence type="ECO:0000313" key="3">
    <source>
        <dbReference type="Proteomes" id="UP000295367"/>
    </source>
</evidence>
<dbReference type="AlphaFoldDB" id="A0A4R3Y3F1"/>
<dbReference type="EMBL" id="SMCO01000006">
    <property type="protein sequence ID" value="TCV86725.1"/>
    <property type="molecule type" value="Genomic_DNA"/>
</dbReference>
<name>A0A4R3Y3F1_9PROT</name>
<dbReference type="InterPro" id="IPR011990">
    <property type="entry name" value="TPR-like_helical_dom_sf"/>
</dbReference>
<keyword evidence="3" id="KW-1185">Reference proteome</keyword>
<sequence length="439" mass="49670">MHTNNQIQSEFPFKKSLISIALLCVTASVSTTASSADVDQEQDKLFKEGIYQRLQGNLFTSIEAFQTVLSNQPTLNRVRLELALSYYKTLNFEEATRQAQMVLDDPKTPENVRLAVLSFLTQVKADQQDFTAKRNIWEQSVSLGLMRDTNVNAGPSSDVLPGGLVLTDQSRTRSDDAYVLTAGISHRYQSPTPVQLGEKAARFIWQTQANIYRKDYFKENPYDLDIASLSTGPGWLVPGYFRTAITGQFDYIRYGNEHLANFTSLAPTFTWEIKDGEVTADALIQNREFFRAVDSERNSIYYSLGGSVGKVFSAGKLALQGGLHLFTEHAKNNPDGRFSNHGNEVFIGANRVAWENGSVYGRISQRNSTYDGYEPIYNLKRDETEDRYEIGFNHLYKTGVMANWKLNGSYTFIRNNSNSHIDIYTYKRDIAQINLARTF</sequence>
<protein>
    <recommendedName>
        <fullName evidence="4">Tetratricopeptide repeat protein</fullName>
    </recommendedName>
</protein>
<organism evidence="2 3">
    <name type="scientific">Sulfurirhabdus autotrophica</name>
    <dbReference type="NCBI Taxonomy" id="1706046"/>
    <lineage>
        <taxon>Bacteria</taxon>
        <taxon>Pseudomonadati</taxon>
        <taxon>Pseudomonadota</taxon>
        <taxon>Betaproteobacteria</taxon>
        <taxon>Nitrosomonadales</taxon>
        <taxon>Sulfuricellaceae</taxon>
        <taxon>Sulfurirhabdus</taxon>
    </lineage>
</organism>
<dbReference type="Proteomes" id="UP000295367">
    <property type="component" value="Unassembled WGS sequence"/>
</dbReference>
<proteinExistence type="predicted"/>